<dbReference type="Pfam" id="PF01753">
    <property type="entry name" value="zf-MYND"/>
    <property type="match status" value="1"/>
</dbReference>
<dbReference type="PROSITE" id="PS50865">
    <property type="entry name" value="ZF_MYND_2"/>
    <property type="match status" value="1"/>
</dbReference>
<name>A0A0D7B922_9AGAR</name>
<dbReference type="PROSITE" id="PS01360">
    <property type="entry name" value="ZF_MYND_1"/>
    <property type="match status" value="1"/>
</dbReference>
<dbReference type="GO" id="GO:0005634">
    <property type="term" value="C:nucleus"/>
    <property type="evidence" value="ECO:0007669"/>
    <property type="project" value="TreeGrafter"/>
</dbReference>
<accession>A0A0D7B922</accession>
<keyword evidence="3" id="KW-0862">Zinc</keyword>
<dbReference type="PANTHER" id="PTHR12197">
    <property type="entry name" value="HISTONE-LYSINE N-METHYLTRANSFERASE SMYD"/>
    <property type="match status" value="1"/>
</dbReference>
<evidence type="ECO:0000259" key="6">
    <source>
        <dbReference type="PROSITE" id="PS50865"/>
    </source>
</evidence>
<keyword evidence="8" id="KW-1185">Reference proteome</keyword>
<dbReference type="GO" id="GO:0008270">
    <property type="term" value="F:zinc ion binding"/>
    <property type="evidence" value="ECO:0007669"/>
    <property type="project" value="UniProtKB-KW"/>
</dbReference>
<dbReference type="InterPro" id="IPR046341">
    <property type="entry name" value="SET_dom_sf"/>
</dbReference>
<dbReference type="EMBL" id="KN880546">
    <property type="protein sequence ID" value="KIY66705.1"/>
    <property type="molecule type" value="Genomic_DNA"/>
</dbReference>
<proteinExistence type="predicted"/>
<dbReference type="Proteomes" id="UP000054007">
    <property type="component" value="Unassembled WGS sequence"/>
</dbReference>
<evidence type="ECO:0000256" key="3">
    <source>
        <dbReference type="ARBA" id="ARBA00022833"/>
    </source>
</evidence>
<evidence type="ECO:0000313" key="8">
    <source>
        <dbReference type="Proteomes" id="UP000054007"/>
    </source>
</evidence>
<dbReference type="CDD" id="cd20071">
    <property type="entry name" value="SET_SMYD"/>
    <property type="match status" value="1"/>
</dbReference>
<reference evidence="7 8" key="1">
    <citation type="journal article" date="2015" name="Fungal Genet. Biol.">
        <title>Evolution of novel wood decay mechanisms in Agaricales revealed by the genome sequences of Fistulina hepatica and Cylindrobasidium torrendii.</title>
        <authorList>
            <person name="Floudas D."/>
            <person name="Held B.W."/>
            <person name="Riley R."/>
            <person name="Nagy L.G."/>
            <person name="Koehler G."/>
            <person name="Ransdell A.S."/>
            <person name="Younus H."/>
            <person name="Chow J."/>
            <person name="Chiniquy J."/>
            <person name="Lipzen A."/>
            <person name="Tritt A."/>
            <person name="Sun H."/>
            <person name="Haridas S."/>
            <person name="LaButti K."/>
            <person name="Ohm R.A."/>
            <person name="Kues U."/>
            <person name="Blanchette R.A."/>
            <person name="Grigoriev I.V."/>
            <person name="Minto R.E."/>
            <person name="Hibbett D.S."/>
        </authorList>
    </citation>
    <scope>NUCLEOTIDE SEQUENCE [LARGE SCALE GENOMIC DNA]</scope>
    <source>
        <strain evidence="7 8">FP15055 ss-10</strain>
    </source>
</reference>
<dbReference type="AlphaFoldDB" id="A0A0D7B922"/>
<keyword evidence="1" id="KW-0479">Metal-binding</keyword>
<keyword evidence="2 4" id="KW-0863">Zinc-finger</keyword>
<protein>
    <submittedName>
        <fullName evidence="7">SET domain-containing protein</fullName>
    </submittedName>
</protein>
<evidence type="ECO:0000256" key="2">
    <source>
        <dbReference type="ARBA" id="ARBA00022771"/>
    </source>
</evidence>
<dbReference type="Gene3D" id="6.10.140.2220">
    <property type="match status" value="1"/>
</dbReference>
<sequence>MESEAIIEPGDYLRLDSVPNAQTSTIRDKAIATQNIKAGTTILTSKPSATALLASEKGKRCDHCCNKLRSLNRCKNCAAYYYCDVACQAADWKLRHKKMCKSYNKWKASVEYQRLDEHVKSDMVLLSHLVAEIVAQNKLALFDDRRSELRVITSLMKNPYTTLPAGGMCPIPGQHSDEILGDFYSRFSRNNFAIHSHFTSFAHGMYPLASRIFNHSCVPNAAAKYILKKGEPPLMKVIALSDIIEGDEVCIPYIDPALIQRRAQILDYSYGFTCACVSCKYLRRTCGGLALPTIKPPPKDPRQAVKLVEVQPLTAQELWDGTKTLPDELKFIFHEEWLIMQTSLYSKYSHDGPPNTALACGELIIYTYKLIYSSNYPQIGLHCLEQAKTAWNAIVSDTSGKSPAEVSYIPSGEPGLATFVKALREAKRILDIVGEEGDPEGPLNEIGVLEKNLQGLLDEWHINLVEK</sequence>
<dbReference type="Pfam" id="PF00856">
    <property type="entry name" value="SET"/>
    <property type="match status" value="1"/>
</dbReference>
<dbReference type="InterPro" id="IPR002893">
    <property type="entry name" value="Znf_MYND"/>
</dbReference>
<dbReference type="PROSITE" id="PS50280">
    <property type="entry name" value="SET"/>
    <property type="match status" value="1"/>
</dbReference>
<evidence type="ECO:0000313" key="7">
    <source>
        <dbReference type="EMBL" id="KIY66705.1"/>
    </source>
</evidence>
<dbReference type="InterPro" id="IPR050869">
    <property type="entry name" value="H3K4_H4K5_MeTrfase"/>
</dbReference>
<gene>
    <name evidence="7" type="ORF">CYLTODRAFT_437336</name>
</gene>
<evidence type="ECO:0000256" key="4">
    <source>
        <dbReference type="PROSITE-ProRule" id="PRU00134"/>
    </source>
</evidence>
<dbReference type="InterPro" id="IPR001214">
    <property type="entry name" value="SET_dom"/>
</dbReference>
<feature type="domain" description="SET" evidence="5">
    <location>
        <begin position="9"/>
        <end position="254"/>
    </location>
</feature>
<dbReference type="Gene3D" id="2.170.270.10">
    <property type="entry name" value="SET domain"/>
    <property type="match status" value="1"/>
</dbReference>
<evidence type="ECO:0000259" key="5">
    <source>
        <dbReference type="PROSITE" id="PS50280"/>
    </source>
</evidence>
<dbReference type="STRING" id="1314674.A0A0D7B922"/>
<dbReference type="PANTHER" id="PTHR12197:SF251">
    <property type="entry name" value="EG:BACR7C10.4 PROTEIN"/>
    <property type="match status" value="1"/>
</dbReference>
<dbReference type="SUPFAM" id="SSF82199">
    <property type="entry name" value="SET domain"/>
    <property type="match status" value="1"/>
</dbReference>
<dbReference type="Gene3D" id="1.10.220.160">
    <property type="match status" value="1"/>
</dbReference>
<dbReference type="OrthoDB" id="5945798at2759"/>
<feature type="domain" description="MYND-type" evidence="6">
    <location>
        <begin position="61"/>
        <end position="100"/>
    </location>
</feature>
<evidence type="ECO:0000256" key="1">
    <source>
        <dbReference type="ARBA" id="ARBA00022723"/>
    </source>
</evidence>
<organism evidence="7 8">
    <name type="scientific">Cylindrobasidium torrendii FP15055 ss-10</name>
    <dbReference type="NCBI Taxonomy" id="1314674"/>
    <lineage>
        <taxon>Eukaryota</taxon>
        <taxon>Fungi</taxon>
        <taxon>Dikarya</taxon>
        <taxon>Basidiomycota</taxon>
        <taxon>Agaricomycotina</taxon>
        <taxon>Agaricomycetes</taxon>
        <taxon>Agaricomycetidae</taxon>
        <taxon>Agaricales</taxon>
        <taxon>Marasmiineae</taxon>
        <taxon>Physalacriaceae</taxon>
        <taxon>Cylindrobasidium</taxon>
    </lineage>
</organism>